<dbReference type="Proteomes" id="UP000765509">
    <property type="component" value="Unassembled WGS sequence"/>
</dbReference>
<feature type="region of interest" description="Disordered" evidence="1">
    <location>
        <begin position="79"/>
        <end position="99"/>
    </location>
</feature>
<sequence>MNQQSTSYLPPFPEDTVEGQYAEEIYEEDQNVNIQSLLKEMKDVLLTKAKNKGKRKQLTTFNPEGSPVESMLPRHVIPEESLIPPNPVPRVTSTSVTER</sequence>
<proteinExistence type="predicted"/>
<evidence type="ECO:0000313" key="3">
    <source>
        <dbReference type="Proteomes" id="UP000765509"/>
    </source>
</evidence>
<comment type="caution">
    <text evidence="2">The sequence shown here is derived from an EMBL/GenBank/DDBJ whole genome shotgun (WGS) entry which is preliminary data.</text>
</comment>
<organism evidence="2 3">
    <name type="scientific">Austropuccinia psidii MF-1</name>
    <dbReference type="NCBI Taxonomy" id="1389203"/>
    <lineage>
        <taxon>Eukaryota</taxon>
        <taxon>Fungi</taxon>
        <taxon>Dikarya</taxon>
        <taxon>Basidiomycota</taxon>
        <taxon>Pucciniomycotina</taxon>
        <taxon>Pucciniomycetes</taxon>
        <taxon>Pucciniales</taxon>
        <taxon>Sphaerophragmiaceae</taxon>
        <taxon>Austropuccinia</taxon>
    </lineage>
</organism>
<name>A0A9Q3H2U0_9BASI</name>
<dbReference type="AlphaFoldDB" id="A0A9Q3H2U0"/>
<dbReference type="EMBL" id="AVOT02009362">
    <property type="protein sequence ID" value="MBW0487944.1"/>
    <property type="molecule type" value="Genomic_DNA"/>
</dbReference>
<evidence type="ECO:0000256" key="1">
    <source>
        <dbReference type="SAM" id="MobiDB-lite"/>
    </source>
</evidence>
<reference evidence="2" key="1">
    <citation type="submission" date="2021-03" db="EMBL/GenBank/DDBJ databases">
        <title>Draft genome sequence of rust myrtle Austropuccinia psidii MF-1, a brazilian biotype.</title>
        <authorList>
            <person name="Quecine M.C."/>
            <person name="Pachon D.M.R."/>
            <person name="Bonatelli M.L."/>
            <person name="Correr F.H."/>
            <person name="Franceschini L.M."/>
            <person name="Leite T.F."/>
            <person name="Margarido G.R.A."/>
            <person name="Almeida C.A."/>
            <person name="Ferrarezi J.A."/>
            <person name="Labate C.A."/>
        </authorList>
    </citation>
    <scope>NUCLEOTIDE SEQUENCE</scope>
    <source>
        <strain evidence="2">MF-1</strain>
    </source>
</reference>
<evidence type="ECO:0000313" key="2">
    <source>
        <dbReference type="EMBL" id="MBW0487944.1"/>
    </source>
</evidence>
<protein>
    <submittedName>
        <fullName evidence="2">Uncharacterized protein</fullName>
    </submittedName>
</protein>
<keyword evidence="3" id="KW-1185">Reference proteome</keyword>
<gene>
    <name evidence="2" type="ORF">O181_027659</name>
</gene>
<accession>A0A9Q3H2U0</accession>